<sequence>MTFPTPILVSAFVLAGAALLTLRSAAFAATRRSMVKVRSNRRRPASSVKSNPGL</sequence>
<comment type="caution">
    <text evidence="1">The sequence shown here is derived from an EMBL/GenBank/DDBJ whole genome shotgun (WGS) entry which is preliminary data.</text>
</comment>
<proteinExistence type="predicted"/>
<dbReference type="Proteomes" id="UP000216215">
    <property type="component" value="Unassembled WGS sequence"/>
</dbReference>
<reference evidence="2" key="1">
    <citation type="submission" date="2017-08" db="EMBL/GenBank/DDBJ databases">
        <title>Mesorhizobium wenxinae sp. nov., a novel rhizobial species isolated from root nodules of chickpea (Cicer arietinum L.).</title>
        <authorList>
            <person name="Zhang J."/>
        </authorList>
    </citation>
    <scope>NUCLEOTIDE SEQUENCE [LARGE SCALE GENOMIC DNA]</scope>
    <source>
        <strain evidence="2">USDA 3392</strain>
    </source>
</reference>
<accession>A0AB36RGR5</accession>
<evidence type="ECO:0000313" key="2">
    <source>
        <dbReference type="Proteomes" id="UP000216215"/>
    </source>
</evidence>
<organism evidence="1 2">
    <name type="scientific">Mesorhizobium mediterraneum</name>
    <dbReference type="NCBI Taxonomy" id="43617"/>
    <lineage>
        <taxon>Bacteria</taxon>
        <taxon>Pseudomonadati</taxon>
        <taxon>Pseudomonadota</taxon>
        <taxon>Alphaproteobacteria</taxon>
        <taxon>Hyphomicrobiales</taxon>
        <taxon>Phyllobacteriaceae</taxon>
        <taxon>Mesorhizobium</taxon>
    </lineage>
</organism>
<dbReference type="EMBL" id="NPKI01000009">
    <property type="protein sequence ID" value="PAQ03530.1"/>
    <property type="molecule type" value="Genomic_DNA"/>
</dbReference>
<dbReference type="AlphaFoldDB" id="A0AB36RGR5"/>
<keyword evidence="2" id="KW-1185">Reference proteome</keyword>
<gene>
    <name evidence="1" type="ORF">CIT25_04435</name>
</gene>
<protein>
    <submittedName>
        <fullName evidence="1">Uncharacterized protein</fullName>
    </submittedName>
</protein>
<name>A0AB36RGR5_9HYPH</name>
<evidence type="ECO:0000313" key="1">
    <source>
        <dbReference type="EMBL" id="PAQ03530.1"/>
    </source>
</evidence>